<feature type="domain" description="HTH hxlR-type" evidence="4">
    <location>
        <begin position="12"/>
        <end position="110"/>
    </location>
</feature>
<reference evidence="6" key="1">
    <citation type="journal article" date="2019" name="Int. J. Syst. Evol. Microbiol.">
        <title>The Global Catalogue of Microorganisms (GCM) 10K type strain sequencing project: providing services to taxonomists for standard genome sequencing and annotation.</title>
        <authorList>
            <consortium name="The Broad Institute Genomics Platform"/>
            <consortium name="The Broad Institute Genome Sequencing Center for Infectious Disease"/>
            <person name="Wu L."/>
            <person name="Ma J."/>
        </authorList>
    </citation>
    <scope>NUCLEOTIDE SEQUENCE [LARGE SCALE GENOMIC DNA]</scope>
    <source>
        <strain evidence="6">CCUG 61484</strain>
    </source>
</reference>
<dbReference type="InterPro" id="IPR036390">
    <property type="entry name" value="WH_DNA-bd_sf"/>
</dbReference>
<comment type="caution">
    <text evidence="5">The sequence shown here is derived from an EMBL/GenBank/DDBJ whole genome shotgun (WGS) entry which is preliminary data.</text>
</comment>
<gene>
    <name evidence="5" type="ORF">ACFQZX_17545</name>
</gene>
<dbReference type="SUPFAM" id="SSF46785">
    <property type="entry name" value="Winged helix' DNA-binding domain"/>
    <property type="match status" value="1"/>
</dbReference>
<organism evidence="5 6">
    <name type="scientific">Mucilaginibacter litoreus</name>
    <dbReference type="NCBI Taxonomy" id="1048221"/>
    <lineage>
        <taxon>Bacteria</taxon>
        <taxon>Pseudomonadati</taxon>
        <taxon>Bacteroidota</taxon>
        <taxon>Sphingobacteriia</taxon>
        <taxon>Sphingobacteriales</taxon>
        <taxon>Sphingobacteriaceae</taxon>
        <taxon>Mucilaginibacter</taxon>
    </lineage>
</organism>
<dbReference type="PANTHER" id="PTHR33204:SF29">
    <property type="entry name" value="TRANSCRIPTIONAL REGULATOR"/>
    <property type="match status" value="1"/>
</dbReference>
<keyword evidence="2" id="KW-0238">DNA-binding</keyword>
<sequence>MYNRKLPLELSCGLHLFMEIMNGKWKIDLIWSIHSGINRPAELHRQIARASRRLLDSHLSQLVSHGIINKKVYDQKTKKVEYSLTSLGETLIPVIEVAARWGETHREILEPLFVDVGHSTGS</sequence>
<keyword evidence="1" id="KW-0805">Transcription regulation</keyword>
<accession>A0ABW3AWI4</accession>
<dbReference type="InterPro" id="IPR002577">
    <property type="entry name" value="HTH_HxlR"/>
</dbReference>
<dbReference type="PANTHER" id="PTHR33204">
    <property type="entry name" value="TRANSCRIPTIONAL REGULATOR, MARR FAMILY"/>
    <property type="match status" value="1"/>
</dbReference>
<protein>
    <submittedName>
        <fullName evidence="5">Winged helix-turn-helix transcriptional regulator</fullName>
    </submittedName>
</protein>
<keyword evidence="3" id="KW-0804">Transcription</keyword>
<dbReference type="Proteomes" id="UP001597010">
    <property type="component" value="Unassembled WGS sequence"/>
</dbReference>
<evidence type="ECO:0000313" key="6">
    <source>
        <dbReference type="Proteomes" id="UP001597010"/>
    </source>
</evidence>
<evidence type="ECO:0000259" key="4">
    <source>
        <dbReference type="PROSITE" id="PS51118"/>
    </source>
</evidence>
<dbReference type="Pfam" id="PF01638">
    <property type="entry name" value="HxlR"/>
    <property type="match status" value="1"/>
</dbReference>
<dbReference type="RefSeq" id="WP_377117824.1">
    <property type="nucleotide sequence ID" value="NZ_JBHTHZ010000014.1"/>
</dbReference>
<keyword evidence="6" id="KW-1185">Reference proteome</keyword>
<evidence type="ECO:0000256" key="3">
    <source>
        <dbReference type="ARBA" id="ARBA00023163"/>
    </source>
</evidence>
<dbReference type="Gene3D" id="1.10.10.10">
    <property type="entry name" value="Winged helix-like DNA-binding domain superfamily/Winged helix DNA-binding domain"/>
    <property type="match status" value="1"/>
</dbReference>
<proteinExistence type="predicted"/>
<evidence type="ECO:0000256" key="2">
    <source>
        <dbReference type="ARBA" id="ARBA00023125"/>
    </source>
</evidence>
<dbReference type="PROSITE" id="PS51118">
    <property type="entry name" value="HTH_HXLR"/>
    <property type="match status" value="1"/>
</dbReference>
<name>A0ABW3AWI4_9SPHI</name>
<evidence type="ECO:0000256" key="1">
    <source>
        <dbReference type="ARBA" id="ARBA00023015"/>
    </source>
</evidence>
<evidence type="ECO:0000313" key="5">
    <source>
        <dbReference type="EMBL" id="MFD0795431.1"/>
    </source>
</evidence>
<dbReference type="EMBL" id="JBHTHZ010000014">
    <property type="protein sequence ID" value="MFD0795431.1"/>
    <property type="molecule type" value="Genomic_DNA"/>
</dbReference>
<dbReference type="InterPro" id="IPR036388">
    <property type="entry name" value="WH-like_DNA-bd_sf"/>
</dbReference>